<name>A0A7J7J6X6_BUGNE</name>
<gene>
    <name evidence="3" type="ORF">EB796_019707</name>
</gene>
<keyword evidence="2" id="KW-1133">Transmembrane helix</keyword>
<feature type="transmembrane region" description="Helical" evidence="2">
    <location>
        <begin position="20"/>
        <end position="41"/>
    </location>
</feature>
<keyword evidence="4" id="KW-1185">Reference proteome</keyword>
<comment type="caution">
    <text evidence="3">The sequence shown here is derived from an EMBL/GenBank/DDBJ whole genome shotgun (WGS) entry which is preliminary data.</text>
</comment>
<proteinExistence type="predicted"/>
<sequence length="211" mass="23084">MGEDNTTPTSSARRSSVGVGVGVTLSLIAVIVIVVVIVIFLRRRKRKPMKQCFKNREKPPPQGANGDPGVQDCDIYDLPETSVYLYSDLSNDCRRQCEPDESSANHIYSAPDDGGCEETKRLVNEDSQVYHLADEIDDTYYSVPQGTQAQEVEPQSTEPADYKVPTNNTAVGGSSLYDSPRNNTAIAHSDSVYDSPRNNQAVGAKDNNIII</sequence>
<evidence type="ECO:0000256" key="2">
    <source>
        <dbReference type="SAM" id="Phobius"/>
    </source>
</evidence>
<evidence type="ECO:0000256" key="1">
    <source>
        <dbReference type="SAM" id="MobiDB-lite"/>
    </source>
</evidence>
<dbReference type="Proteomes" id="UP000593567">
    <property type="component" value="Unassembled WGS sequence"/>
</dbReference>
<protein>
    <submittedName>
        <fullName evidence="3">Uncharacterized protein</fullName>
    </submittedName>
</protein>
<dbReference type="AlphaFoldDB" id="A0A7J7J6X6"/>
<evidence type="ECO:0000313" key="3">
    <source>
        <dbReference type="EMBL" id="KAF6021980.1"/>
    </source>
</evidence>
<feature type="compositionally biased region" description="Polar residues" evidence="1">
    <location>
        <begin position="165"/>
        <end position="186"/>
    </location>
</feature>
<reference evidence="3" key="1">
    <citation type="submission" date="2020-06" db="EMBL/GenBank/DDBJ databases">
        <title>Draft genome of Bugula neritina, a colonial animal packing powerful symbionts and potential medicines.</title>
        <authorList>
            <person name="Rayko M."/>
        </authorList>
    </citation>
    <scope>NUCLEOTIDE SEQUENCE [LARGE SCALE GENOMIC DNA]</scope>
    <source>
        <strain evidence="3">Kwan_BN1</strain>
    </source>
</reference>
<keyword evidence="2" id="KW-0812">Transmembrane</keyword>
<keyword evidence="2" id="KW-0472">Membrane</keyword>
<feature type="region of interest" description="Disordered" evidence="1">
    <location>
        <begin position="150"/>
        <end position="211"/>
    </location>
</feature>
<feature type="region of interest" description="Disordered" evidence="1">
    <location>
        <begin position="51"/>
        <end position="72"/>
    </location>
</feature>
<organism evidence="3 4">
    <name type="scientific">Bugula neritina</name>
    <name type="common">Brown bryozoan</name>
    <name type="synonym">Sertularia neritina</name>
    <dbReference type="NCBI Taxonomy" id="10212"/>
    <lineage>
        <taxon>Eukaryota</taxon>
        <taxon>Metazoa</taxon>
        <taxon>Spiralia</taxon>
        <taxon>Lophotrochozoa</taxon>
        <taxon>Bryozoa</taxon>
        <taxon>Gymnolaemata</taxon>
        <taxon>Cheilostomatida</taxon>
        <taxon>Flustrina</taxon>
        <taxon>Buguloidea</taxon>
        <taxon>Bugulidae</taxon>
        <taxon>Bugula</taxon>
    </lineage>
</organism>
<accession>A0A7J7J6X6</accession>
<evidence type="ECO:0000313" key="4">
    <source>
        <dbReference type="Proteomes" id="UP000593567"/>
    </source>
</evidence>
<dbReference type="EMBL" id="VXIV02002923">
    <property type="protein sequence ID" value="KAF6021980.1"/>
    <property type="molecule type" value="Genomic_DNA"/>
</dbReference>